<reference evidence="1" key="1">
    <citation type="submission" date="2020-05" db="EMBL/GenBank/DDBJ databases">
        <title>WGS assembly of Panicum virgatum.</title>
        <authorList>
            <person name="Lovell J.T."/>
            <person name="Jenkins J."/>
            <person name="Shu S."/>
            <person name="Juenger T.E."/>
            <person name="Schmutz J."/>
        </authorList>
    </citation>
    <scope>NUCLEOTIDE SEQUENCE</scope>
    <source>
        <strain evidence="1">AP13</strain>
    </source>
</reference>
<protein>
    <submittedName>
        <fullName evidence="1">Uncharacterized protein</fullName>
    </submittedName>
</protein>
<proteinExistence type="predicted"/>
<dbReference type="AlphaFoldDB" id="A0A8T0RTV1"/>
<dbReference type="EMBL" id="CM029046">
    <property type="protein sequence ID" value="KAG2588228.1"/>
    <property type="molecule type" value="Genomic_DNA"/>
</dbReference>
<evidence type="ECO:0000313" key="1">
    <source>
        <dbReference type="EMBL" id="KAG2588228.1"/>
    </source>
</evidence>
<accession>A0A8T0RTV1</accession>
<gene>
    <name evidence="1" type="ORF">PVAP13_5NG195400</name>
</gene>
<organism evidence="1 2">
    <name type="scientific">Panicum virgatum</name>
    <name type="common">Blackwell switchgrass</name>
    <dbReference type="NCBI Taxonomy" id="38727"/>
    <lineage>
        <taxon>Eukaryota</taxon>
        <taxon>Viridiplantae</taxon>
        <taxon>Streptophyta</taxon>
        <taxon>Embryophyta</taxon>
        <taxon>Tracheophyta</taxon>
        <taxon>Spermatophyta</taxon>
        <taxon>Magnoliopsida</taxon>
        <taxon>Liliopsida</taxon>
        <taxon>Poales</taxon>
        <taxon>Poaceae</taxon>
        <taxon>PACMAD clade</taxon>
        <taxon>Panicoideae</taxon>
        <taxon>Panicodae</taxon>
        <taxon>Paniceae</taxon>
        <taxon>Panicinae</taxon>
        <taxon>Panicum</taxon>
        <taxon>Panicum sect. Hiantes</taxon>
    </lineage>
</organism>
<sequence>MMLNRMMEPNPAIPWPSPWQDSNTLLSKSIWLCFIFWLPFRCGSDGVQKRPPWPPPVQMGRLLSIVFCCSVRKCKMKLLNGGLRELLWLSYTDGVCLLYQGFEPLSQWERNGFSPEKFRVQENYLMLDKLPSGERGAHQLWRNSEETLLRVRAISCYGLQQFSELATTWISLRSMGDSRVEIFWPQVNICPMELFWSPFSCGWALVQQRPPWPPPVRLEKLQSMVCYCSESECNMRCLHCQLNNNCWTHCIEFA</sequence>
<name>A0A8T0RTV1_PANVG</name>
<keyword evidence="2" id="KW-1185">Reference proteome</keyword>
<dbReference type="Proteomes" id="UP000823388">
    <property type="component" value="Chromosome 5N"/>
</dbReference>
<evidence type="ECO:0000313" key="2">
    <source>
        <dbReference type="Proteomes" id="UP000823388"/>
    </source>
</evidence>
<comment type="caution">
    <text evidence="1">The sequence shown here is derived from an EMBL/GenBank/DDBJ whole genome shotgun (WGS) entry which is preliminary data.</text>
</comment>